<keyword evidence="3" id="KW-1185">Reference proteome</keyword>
<evidence type="ECO:0000259" key="1">
    <source>
        <dbReference type="Pfam" id="PF07872"/>
    </source>
</evidence>
<organism evidence="2 3">
    <name type="scientific">Sediminibacillus dalangtanensis</name>
    <dbReference type="NCBI Taxonomy" id="2729421"/>
    <lineage>
        <taxon>Bacteria</taxon>
        <taxon>Bacillati</taxon>
        <taxon>Bacillota</taxon>
        <taxon>Bacilli</taxon>
        <taxon>Bacillales</taxon>
        <taxon>Bacillaceae</taxon>
        <taxon>Sediminibacillus</taxon>
    </lineage>
</organism>
<evidence type="ECO:0000313" key="3">
    <source>
        <dbReference type="Proteomes" id="UP000665043"/>
    </source>
</evidence>
<dbReference type="RefSeq" id="WP_209365938.1">
    <property type="nucleotide sequence ID" value="NZ_CP046956.1"/>
</dbReference>
<proteinExistence type="predicted"/>
<dbReference type="Pfam" id="PF07872">
    <property type="entry name" value="DUF1659"/>
    <property type="match status" value="1"/>
</dbReference>
<gene>
    <name evidence="2" type="ORF">ERJ70_16860</name>
</gene>
<name>A0ABX7VW71_9BACI</name>
<dbReference type="Proteomes" id="UP000665043">
    <property type="component" value="Chromosome"/>
</dbReference>
<dbReference type="EMBL" id="CP046956">
    <property type="protein sequence ID" value="QTN00804.1"/>
    <property type="molecule type" value="Genomic_DNA"/>
</dbReference>
<protein>
    <submittedName>
        <fullName evidence="2">DUF1659 domain-containing protein</fullName>
    </submittedName>
</protein>
<evidence type="ECO:0000313" key="2">
    <source>
        <dbReference type="EMBL" id="QTN00804.1"/>
    </source>
</evidence>
<dbReference type="InterPro" id="IPR012454">
    <property type="entry name" value="DUF1659"/>
</dbReference>
<feature type="domain" description="DUF1659" evidence="1">
    <location>
        <begin position="4"/>
        <end position="73"/>
    </location>
</feature>
<sequence length="73" mass="8056">MADTQKVDSRLQLVFQDGVDGESGDPILKNKTFNNVKTAATADQLMAVSTALVDLQQRELYSIKRNDSSLIIE</sequence>
<accession>A0ABX7VW71</accession>
<reference evidence="2 3" key="1">
    <citation type="submission" date="2019-12" db="EMBL/GenBank/DDBJ databases">
        <title>The whole genome sequencing of a strain isolated from a Mars analog, Dalangtan Playa.</title>
        <authorList>
            <person name="Huang T."/>
        </authorList>
    </citation>
    <scope>NUCLEOTIDE SEQUENCE [LARGE SCALE GENOMIC DNA]</scope>
    <source>
        <strain evidence="2 3">DP4-553-S</strain>
    </source>
</reference>